<organism evidence="1 2">
    <name type="scientific">Mycobacterium paraense</name>
    <dbReference type="NCBI Taxonomy" id="767916"/>
    <lineage>
        <taxon>Bacteria</taxon>
        <taxon>Bacillati</taxon>
        <taxon>Actinomycetota</taxon>
        <taxon>Actinomycetes</taxon>
        <taxon>Mycobacteriales</taxon>
        <taxon>Mycobacteriaceae</taxon>
        <taxon>Mycobacterium</taxon>
        <taxon>Mycobacterium simiae complex</taxon>
    </lineage>
</organism>
<evidence type="ECO:0000313" key="1">
    <source>
        <dbReference type="EMBL" id="ORW44214.1"/>
    </source>
</evidence>
<dbReference type="RefSeq" id="WP_085245380.1">
    <property type="nucleotide sequence ID" value="NZ_LQPN01000053.1"/>
</dbReference>
<dbReference type="STRING" id="767916.AWB91_24495"/>
<reference evidence="1 2" key="1">
    <citation type="journal article" date="2015" name="Emerg. Microbes Infect.">
        <title>Characterization of 17 strains belonging to the Mycobacterium simiae complex and description of Mycobacterium paraense sp. nov.</title>
        <authorList>
            <person name="Fusco da Costa A.R."/>
            <person name="Fedrizzi T."/>
            <person name="Lopes M.L."/>
            <person name="Pecorari M."/>
            <person name="Oliveira da Costa W.L."/>
            <person name="Giacobazzi E."/>
            <person name="da Costa Bahia J.R."/>
            <person name="De Sanctis V."/>
            <person name="Batista Lima K.V."/>
            <person name="Bertorelli R."/>
            <person name="Grottola A."/>
            <person name="Fabio A."/>
            <person name="Mariottini A."/>
            <person name="Ferretti P."/>
            <person name="Di Leva F."/>
            <person name="Fregni Serpini G."/>
            <person name="Tagliazucchi S."/>
            <person name="Rumpianesi F."/>
            <person name="Jousson O."/>
            <person name="Segata N."/>
            <person name="Tortoli E."/>
        </authorList>
    </citation>
    <scope>NUCLEOTIDE SEQUENCE [LARGE SCALE GENOMIC DNA]</scope>
    <source>
        <strain evidence="1 2">IEC33</strain>
    </source>
</reference>
<evidence type="ECO:0008006" key="3">
    <source>
        <dbReference type="Google" id="ProtNLM"/>
    </source>
</evidence>
<dbReference type="Gene3D" id="2.40.370.10">
    <property type="entry name" value="AttH-like domain"/>
    <property type="match status" value="1"/>
</dbReference>
<proteinExistence type="predicted"/>
<comment type="caution">
    <text evidence="1">The sequence shown here is derived from an EMBL/GenBank/DDBJ whole genome shotgun (WGS) entry which is preliminary data.</text>
</comment>
<name>A0A1X2A8J6_9MYCO</name>
<gene>
    <name evidence="1" type="ORF">AWB90_16990</name>
</gene>
<protein>
    <recommendedName>
        <fullName evidence="3">AttH domain-containing protein</fullName>
    </recommendedName>
</protein>
<dbReference type="Proteomes" id="UP000193285">
    <property type="component" value="Unassembled WGS sequence"/>
</dbReference>
<dbReference type="OrthoDB" id="4690318at2"/>
<accession>A0A1X2A8J6</accession>
<dbReference type="EMBL" id="LQPN01000053">
    <property type="protein sequence ID" value="ORW44214.1"/>
    <property type="molecule type" value="Genomic_DNA"/>
</dbReference>
<sequence length="340" mass="37908">MSALLARSDFLRAPVLATARPAGFKEWQHFVVHGRGVRLLINFSLNNEVLAGGETRPAPRVIVIAHDENWTGAIERFDERDLNVSADLGELTIGGNRMTILPDGYRVAIDLPGNGIRGELHFTSASRPFVVRNEPAGAGRVSWLFVPRLRADGWLRIGDREYRVENDLAYHDHNWGRFRWGDDFGWTWGTILPSRAGDPWSMVSVHITDRRRLRSLSRSLYVWHHDEPAAIFRHAAVQASAHGLLDRAADCTLPPPMRLLMDGEVPGVPERIEITATRAGDKVRAEFRSRSYARLAQPSEVRLDGSTVLCEADGDVRASGTVNGDDFDFVGTGVFEFLHG</sequence>
<dbReference type="SUPFAM" id="SSF159245">
    <property type="entry name" value="AttH-like"/>
    <property type="match status" value="1"/>
</dbReference>
<dbReference type="AlphaFoldDB" id="A0A1X2A8J6"/>
<evidence type="ECO:0000313" key="2">
    <source>
        <dbReference type="Proteomes" id="UP000193285"/>
    </source>
</evidence>
<dbReference type="InterPro" id="IPR023374">
    <property type="entry name" value="AttH-like_dom_sf"/>
</dbReference>